<feature type="domain" description="Glyoxalase/Bleomycin resistance-like N-terminal" evidence="1">
    <location>
        <begin position="3"/>
        <end position="43"/>
    </location>
</feature>
<organism evidence="2 3">
    <name type="scientific">Nitrosopumilus adriaticus</name>
    <dbReference type="NCBI Taxonomy" id="1580092"/>
    <lineage>
        <taxon>Archaea</taxon>
        <taxon>Nitrososphaerota</taxon>
        <taxon>Nitrososphaeria</taxon>
        <taxon>Nitrosopumilales</taxon>
        <taxon>Nitrosopumilaceae</taxon>
        <taxon>Nitrosopumilus</taxon>
    </lineage>
</organism>
<protein>
    <submittedName>
        <fullName evidence="2">Glyoxalase</fullName>
    </submittedName>
</protein>
<dbReference type="AlphaFoldDB" id="A0A0D5C4G0"/>
<evidence type="ECO:0000313" key="2">
    <source>
        <dbReference type="EMBL" id="AJW71699.1"/>
    </source>
</evidence>
<name>A0A0D5C4G0_9ARCH</name>
<evidence type="ECO:0000259" key="1">
    <source>
        <dbReference type="Pfam" id="PF22677"/>
    </source>
</evidence>
<dbReference type="PANTHER" id="PTHR33993:SF2">
    <property type="entry name" value="VOC DOMAIN-CONTAINING PROTEIN"/>
    <property type="match status" value="1"/>
</dbReference>
<dbReference type="HOGENOM" id="CLU_127592_3_0_2"/>
<dbReference type="STRING" id="1580092.NADRNF5_2025"/>
<dbReference type="CDD" id="cd07247">
    <property type="entry name" value="SgaA_N_like"/>
    <property type="match status" value="1"/>
</dbReference>
<dbReference type="InterPro" id="IPR029068">
    <property type="entry name" value="Glyas_Bleomycin-R_OHBP_Dase"/>
</dbReference>
<accession>A0A0D5C4G0</accession>
<keyword evidence="3" id="KW-1185">Reference proteome</keyword>
<dbReference type="RefSeq" id="WP_048118077.1">
    <property type="nucleotide sequence ID" value="NZ_CP011070.1"/>
</dbReference>
<dbReference type="EMBL" id="CP011070">
    <property type="protein sequence ID" value="AJW71699.1"/>
    <property type="molecule type" value="Genomic_DNA"/>
</dbReference>
<dbReference type="Pfam" id="PF22677">
    <property type="entry name" value="Ble-like_N"/>
    <property type="match status" value="1"/>
</dbReference>
<dbReference type="GeneID" id="24821188"/>
<reference evidence="3" key="1">
    <citation type="submission" date="2015-03" db="EMBL/GenBank/DDBJ databases">
        <title>Characterization of two novel Thaumarchaeota isolated from the Northern Adriatic Sea.</title>
        <authorList>
            <person name="Bayer B."/>
            <person name="Vojvoda J."/>
            <person name="Offre P."/>
            <person name="Srivastava A."/>
            <person name="Elisabeth N."/>
            <person name="Garcia J.A.L."/>
            <person name="Schleper C."/>
            <person name="Herndl G.J."/>
        </authorList>
    </citation>
    <scope>NUCLEOTIDE SEQUENCE [LARGE SCALE GENOMIC DNA]</scope>
    <source>
        <strain evidence="3">NF5</strain>
    </source>
</reference>
<dbReference type="SUPFAM" id="SSF54593">
    <property type="entry name" value="Glyoxalase/Bleomycin resistance protein/Dihydroxybiphenyl dioxygenase"/>
    <property type="match status" value="1"/>
</dbReference>
<proteinExistence type="predicted"/>
<dbReference type="OrthoDB" id="134577at2157"/>
<sequence length="121" mass="13722">MPRISHFDIPADDPERAQKFYKEVFDWKFEKWDGPMDYWMATTGTEEPGINGGLSKRMTGQIGISNTINVPSLDDYSKKIIEKGGQLIVPKMAIPKIGWFAQCTDTEGNMFGIIEMDEKAQ</sequence>
<gene>
    <name evidence="2" type="ORF">NADRNF5_2025</name>
</gene>
<evidence type="ECO:0000313" key="3">
    <source>
        <dbReference type="Proteomes" id="UP000032408"/>
    </source>
</evidence>
<dbReference type="InterPro" id="IPR052164">
    <property type="entry name" value="Anthracycline_SecMetBiosynth"/>
</dbReference>
<dbReference type="Proteomes" id="UP000032408">
    <property type="component" value="Chromosome"/>
</dbReference>
<dbReference type="Gene3D" id="3.10.180.10">
    <property type="entry name" value="2,3-Dihydroxybiphenyl 1,2-Dioxygenase, domain 1"/>
    <property type="match status" value="1"/>
</dbReference>
<dbReference type="InterPro" id="IPR053863">
    <property type="entry name" value="Glyoxy/Ble-like_N"/>
</dbReference>
<dbReference type="KEGG" id="nin:NADRNF5_2025"/>
<reference evidence="2 3" key="2">
    <citation type="journal article" date="2016" name="ISME J.">
        <title>Physiological and genomic characterization of two novel marine thaumarchaeal strains indicates niche differentiation.</title>
        <authorList>
            <person name="Bayer B."/>
            <person name="Vojvoda J."/>
            <person name="Offre P."/>
            <person name="Alves R.J."/>
            <person name="Elisabeth N.H."/>
            <person name="Garcia J.A."/>
            <person name="Volland J.M."/>
            <person name="Srivastava A."/>
            <person name="Schleper C."/>
            <person name="Herndl G.J."/>
        </authorList>
    </citation>
    <scope>NUCLEOTIDE SEQUENCE [LARGE SCALE GENOMIC DNA]</scope>
    <source>
        <strain evidence="2 3">NF5</strain>
    </source>
</reference>
<dbReference type="PANTHER" id="PTHR33993">
    <property type="entry name" value="GLYOXALASE-RELATED"/>
    <property type="match status" value="1"/>
</dbReference>